<dbReference type="Proteomes" id="UP000727962">
    <property type="component" value="Unassembled WGS sequence"/>
</dbReference>
<sequence length="292" mass="32662">MPASRTLLVSITLQPKSDEVTFRIPAWCPGYYFILNYQNKLSGFSAVDPEGHPLEVEHADPRAWQVIDPGHRPITVSYRIMSDDPGLGFFGVNVRAAGAFVNGAAAFLYADGYQTEPDRLHVDMPEGWAIATAMDHAGETDFAAAGYDELIDHPIEMGRFARRTFKVLGIPFEAVFVAPDRANCNIEAETERLRELSVPAIRMFGSAPFRHYIYIVHLPRVSNRQPLVRRRRDRLLRAPHPLPKRPEGRGLAARPARPADRDAAKQPKPPGGDAGGVLAPRVGERRLWRWRS</sequence>
<dbReference type="InterPro" id="IPR040756">
    <property type="entry name" value="Peptidase_M61_N"/>
</dbReference>
<gene>
    <name evidence="3" type="ORF">HYR64_00150</name>
</gene>
<dbReference type="Gene3D" id="2.60.40.3650">
    <property type="match status" value="1"/>
</dbReference>
<organism evidence="3 4">
    <name type="scientific">Fimbriimonas ginsengisoli</name>
    <dbReference type="NCBI Taxonomy" id="1005039"/>
    <lineage>
        <taxon>Bacteria</taxon>
        <taxon>Bacillati</taxon>
        <taxon>Armatimonadota</taxon>
        <taxon>Fimbriimonadia</taxon>
        <taxon>Fimbriimonadales</taxon>
        <taxon>Fimbriimonadaceae</taxon>
        <taxon>Fimbriimonas</taxon>
    </lineage>
</organism>
<accession>A0A931PTI8</accession>
<name>A0A931PTI8_FIMGI</name>
<evidence type="ECO:0000313" key="3">
    <source>
        <dbReference type="EMBL" id="MBI1755502.1"/>
    </source>
</evidence>
<feature type="region of interest" description="Disordered" evidence="1">
    <location>
        <begin position="234"/>
        <end position="280"/>
    </location>
</feature>
<dbReference type="EMBL" id="JACOSL010000002">
    <property type="protein sequence ID" value="MBI1755502.1"/>
    <property type="molecule type" value="Genomic_DNA"/>
</dbReference>
<proteinExistence type="predicted"/>
<feature type="domain" description="Peptidase M61 N-terminal" evidence="2">
    <location>
        <begin position="2"/>
        <end position="159"/>
    </location>
</feature>
<dbReference type="AlphaFoldDB" id="A0A931PTI8"/>
<evidence type="ECO:0000313" key="4">
    <source>
        <dbReference type="Proteomes" id="UP000727962"/>
    </source>
</evidence>
<evidence type="ECO:0000256" key="1">
    <source>
        <dbReference type="SAM" id="MobiDB-lite"/>
    </source>
</evidence>
<dbReference type="Pfam" id="PF17899">
    <property type="entry name" value="Peptidase_M61_N"/>
    <property type="match status" value="1"/>
</dbReference>
<reference evidence="3" key="1">
    <citation type="submission" date="2020-07" db="EMBL/GenBank/DDBJ databases">
        <title>Huge and variable diversity of episymbiotic CPR bacteria and DPANN archaea in groundwater ecosystems.</title>
        <authorList>
            <person name="He C.Y."/>
            <person name="Keren R."/>
            <person name="Whittaker M."/>
            <person name="Farag I.F."/>
            <person name="Doudna J."/>
            <person name="Cate J.H.D."/>
            <person name="Banfield J.F."/>
        </authorList>
    </citation>
    <scope>NUCLEOTIDE SEQUENCE</scope>
    <source>
        <strain evidence="3">NC_groundwater_17_Pr7_B-0.1um_64_12</strain>
    </source>
</reference>
<comment type="caution">
    <text evidence="3">The sequence shown here is derived from an EMBL/GenBank/DDBJ whole genome shotgun (WGS) entry which is preliminary data.</text>
</comment>
<evidence type="ECO:0000259" key="2">
    <source>
        <dbReference type="Pfam" id="PF17899"/>
    </source>
</evidence>
<protein>
    <recommendedName>
        <fullName evidence="2">Peptidase M61 N-terminal domain-containing protein</fullName>
    </recommendedName>
</protein>